<reference evidence="1 2" key="1">
    <citation type="journal article" date="2009" name="PLoS Genet.">
        <title>Genomic analysis of the basal lineage fungus Rhizopus oryzae reveals a whole-genome duplication.</title>
        <authorList>
            <person name="Ma L.-J."/>
            <person name="Ibrahim A.S."/>
            <person name="Skory C."/>
            <person name="Grabherr M.G."/>
            <person name="Burger G."/>
            <person name="Butler M."/>
            <person name="Elias M."/>
            <person name="Idnurm A."/>
            <person name="Lang B.F."/>
            <person name="Sone T."/>
            <person name="Abe A."/>
            <person name="Calvo S.E."/>
            <person name="Corrochano L.M."/>
            <person name="Engels R."/>
            <person name="Fu J."/>
            <person name="Hansberg W."/>
            <person name="Kim J.-M."/>
            <person name="Kodira C.D."/>
            <person name="Koehrsen M.J."/>
            <person name="Liu B."/>
            <person name="Miranda-Saavedra D."/>
            <person name="O'Leary S."/>
            <person name="Ortiz-Castellanos L."/>
            <person name="Poulter R."/>
            <person name="Rodriguez-Romero J."/>
            <person name="Ruiz-Herrera J."/>
            <person name="Shen Y.-Q."/>
            <person name="Zeng Q."/>
            <person name="Galagan J."/>
            <person name="Birren B.W."/>
            <person name="Cuomo C.A."/>
            <person name="Wickes B.L."/>
        </authorList>
    </citation>
    <scope>NUCLEOTIDE SEQUENCE [LARGE SCALE GENOMIC DNA]</scope>
    <source>
        <strain evidence="2">RA 99-880 / ATCC MYA-4621 / FGSC 9543 / NRRL 43880</strain>
    </source>
</reference>
<keyword evidence="2" id="KW-1185">Reference proteome</keyword>
<dbReference type="Proteomes" id="UP000009138">
    <property type="component" value="Unassembled WGS sequence"/>
</dbReference>
<dbReference type="InParanoid" id="I1CUT2"/>
<accession>I1CUT2</accession>
<name>I1CUT2_RHIO9</name>
<dbReference type="EMBL" id="CH476755">
    <property type="protein sequence ID" value="EIE92212.1"/>
    <property type="molecule type" value="Genomic_DNA"/>
</dbReference>
<dbReference type="GeneID" id="93623984"/>
<proteinExistence type="predicted"/>
<sequence length="67" mass="7981">MVLGTYDWVKKLHQRNSVFRKYQYSSVSLKFQSQMRSIDLRSTQQKEEVGWCSFLTFKIFSGSTLFC</sequence>
<evidence type="ECO:0000313" key="2">
    <source>
        <dbReference type="Proteomes" id="UP000009138"/>
    </source>
</evidence>
<dbReference type="RefSeq" id="XP_067527608.1">
    <property type="nucleotide sequence ID" value="XM_067671603.1"/>
</dbReference>
<dbReference type="AlphaFoldDB" id="I1CUT2"/>
<gene>
    <name evidence="1" type="ORF">RO3G_17019</name>
</gene>
<evidence type="ECO:0000313" key="1">
    <source>
        <dbReference type="EMBL" id="EIE92212.1"/>
    </source>
</evidence>
<dbReference type="VEuPathDB" id="FungiDB:RO3G_17019"/>
<organism evidence="1 2">
    <name type="scientific">Rhizopus delemar (strain RA 99-880 / ATCC MYA-4621 / FGSC 9543 / NRRL 43880)</name>
    <name type="common">Mucormycosis agent</name>
    <name type="synonym">Rhizopus arrhizus var. delemar</name>
    <dbReference type="NCBI Taxonomy" id="246409"/>
    <lineage>
        <taxon>Eukaryota</taxon>
        <taxon>Fungi</taxon>
        <taxon>Fungi incertae sedis</taxon>
        <taxon>Mucoromycota</taxon>
        <taxon>Mucoromycotina</taxon>
        <taxon>Mucoromycetes</taxon>
        <taxon>Mucorales</taxon>
        <taxon>Mucorineae</taxon>
        <taxon>Rhizopodaceae</taxon>
        <taxon>Rhizopus</taxon>
    </lineage>
</organism>
<protein>
    <submittedName>
        <fullName evidence="1">Uncharacterized protein</fullName>
    </submittedName>
</protein>